<evidence type="ECO:0000313" key="2">
    <source>
        <dbReference type="EMBL" id="CAA9491601.1"/>
    </source>
</evidence>
<dbReference type="GO" id="GO:0005506">
    <property type="term" value="F:iron ion binding"/>
    <property type="evidence" value="ECO:0007669"/>
    <property type="project" value="InterPro"/>
</dbReference>
<feature type="domain" description="Fatty acid hydroxylase" evidence="1">
    <location>
        <begin position="42"/>
        <end position="80"/>
    </location>
</feature>
<evidence type="ECO:0000259" key="1">
    <source>
        <dbReference type="Pfam" id="PF04116"/>
    </source>
</evidence>
<sequence length="81" mass="9363">MLSSVIYGAPAGLLAWGWQEHGWTRIYSDAGRYPLCWLPLSVLIYLLLHDTWLCWTHRLMHRPKVYKAAHAVHHASRNPTA</sequence>
<gene>
    <name evidence="2" type="ORF">AVDCRST_MAG44-239</name>
</gene>
<dbReference type="AlphaFoldDB" id="A0A6J4SC15"/>
<dbReference type="GO" id="GO:0016491">
    <property type="term" value="F:oxidoreductase activity"/>
    <property type="evidence" value="ECO:0007669"/>
    <property type="project" value="InterPro"/>
</dbReference>
<dbReference type="EMBL" id="CADCVY010000017">
    <property type="protein sequence ID" value="CAA9491601.1"/>
    <property type="molecule type" value="Genomic_DNA"/>
</dbReference>
<dbReference type="InterPro" id="IPR006694">
    <property type="entry name" value="Fatty_acid_hydroxylase"/>
</dbReference>
<accession>A0A6J4SC15</accession>
<name>A0A6J4SC15_9SPHN</name>
<protein>
    <submittedName>
        <fullName evidence="2">Sterol desaturase family protein</fullName>
    </submittedName>
</protein>
<reference evidence="2" key="1">
    <citation type="submission" date="2020-02" db="EMBL/GenBank/DDBJ databases">
        <authorList>
            <person name="Meier V. D."/>
        </authorList>
    </citation>
    <scope>NUCLEOTIDE SEQUENCE</scope>
    <source>
        <strain evidence="2">AVDCRST_MAG44</strain>
    </source>
</reference>
<dbReference type="GO" id="GO:0008610">
    <property type="term" value="P:lipid biosynthetic process"/>
    <property type="evidence" value="ECO:0007669"/>
    <property type="project" value="InterPro"/>
</dbReference>
<proteinExistence type="predicted"/>
<organism evidence="2">
    <name type="scientific">uncultured Sphingomonas sp</name>
    <dbReference type="NCBI Taxonomy" id="158754"/>
    <lineage>
        <taxon>Bacteria</taxon>
        <taxon>Pseudomonadati</taxon>
        <taxon>Pseudomonadota</taxon>
        <taxon>Alphaproteobacteria</taxon>
        <taxon>Sphingomonadales</taxon>
        <taxon>Sphingomonadaceae</taxon>
        <taxon>Sphingomonas</taxon>
        <taxon>environmental samples</taxon>
    </lineage>
</organism>
<dbReference type="Pfam" id="PF04116">
    <property type="entry name" value="FA_hydroxylase"/>
    <property type="match status" value="1"/>
</dbReference>